<comment type="caution">
    <text evidence="3">The sequence shown here is derived from an EMBL/GenBank/DDBJ whole genome shotgun (WGS) entry which is preliminary data.</text>
</comment>
<keyword evidence="2" id="KW-0040">ANK repeat</keyword>
<dbReference type="InterPro" id="IPR036770">
    <property type="entry name" value="Ankyrin_rpt-contain_sf"/>
</dbReference>
<dbReference type="Pfam" id="PF12796">
    <property type="entry name" value="Ank_2"/>
    <property type="match status" value="1"/>
</dbReference>
<evidence type="ECO:0000256" key="1">
    <source>
        <dbReference type="ARBA" id="ARBA00022737"/>
    </source>
</evidence>
<dbReference type="InterPro" id="IPR002110">
    <property type="entry name" value="Ankyrin_rpt"/>
</dbReference>
<dbReference type="EMBL" id="AACB03000001">
    <property type="protein sequence ID" value="KAE8306126.1"/>
    <property type="molecule type" value="Genomic_DNA"/>
</dbReference>
<dbReference type="Gene3D" id="1.25.40.20">
    <property type="entry name" value="Ankyrin repeat-containing domain"/>
    <property type="match status" value="2"/>
</dbReference>
<dbReference type="STRING" id="184922.A8B9G8"/>
<dbReference type="OMA" id="ATHYRCD"/>
<dbReference type="Proteomes" id="UP000001548">
    <property type="component" value="Unassembled WGS sequence"/>
</dbReference>
<keyword evidence="4" id="KW-1185">Reference proteome</keyword>
<dbReference type="PANTHER" id="PTHR24126">
    <property type="entry name" value="ANKYRIN REPEAT, PH AND SEC7 DOMAIN CONTAINING PROTEIN SECG-RELATED"/>
    <property type="match status" value="1"/>
</dbReference>
<dbReference type="PANTHER" id="PTHR24126:SF14">
    <property type="entry name" value="ANK_REP_REGION DOMAIN-CONTAINING PROTEIN"/>
    <property type="match status" value="1"/>
</dbReference>
<dbReference type="RefSeq" id="XP_001708483.1">
    <property type="nucleotide sequence ID" value="XM_001708431.1"/>
</dbReference>
<sequence length="1500" mass="165058">MQNASVSVTDVIASLHELRHANSIALSTYKDFQAPKTSDTVLHIAASVGVPEAIFFAHSLGLDVNVRNRAGETPLHLAVVEDNLEVVDALLENGADVNCRTESGQTALHYAVIFNARESLNRVVYRGGVDFLIQDSVGWTALHYSAVNADLDVMQLLLSMEPRLLETVSAMGVSILHLLSLSNSPIICQNGAPNVTYTVSFLYDSKRKHVCDHVSKQDLPVDDSSMAEVKRALSTIPANMGLVTRSSTVAIEYSSDLFVTNENYERCIRWLLMDFVPTLAEKDINVDALFRCDLLGRTPLHYAAFMGSYRSLYTIVSYVHVRVKQCYQAGTAGSCLSTMKWSSANGGAVLCGVSPFLAVEGGVGFHYFAHPDNAGLGPLQLACMSGVAASKIKLLSTVCDVTAYTQALGNTLHCAIRSGSLHTVSELVGAVSRMLLLKSSGDQSTFLLDFLTEKDYNGVTSFAMIFKGNRTIHQVHALITEYNKLVLLLDSQSLLLFLLQVSPLRSLIKATGSASRMALLARSDSSESDEAIIEEIFSMVFNWYDGIPIDIYCLLFPTGVFQITPDEHLTTQDAYSILKDFSARANPNEVIATSLESVAVVHLREWKQTTLNMMAKDKSQLVSAISKDRTIYSAILQILKSYGCLIMRPVKQVCTNKDMAAPQPLVEDPPNAVKAIEDQYASILSVLQDYPKQANISKNLTYETSEQTLTSHYFLDEYAKVYNAVLEAPPLLTVIVDAVIYNNKIALMLLLSNIAREEVLSRIGAKYGNSRIAASLESYLSLVRNGSACDSCDSSVWSLLSEGPNVADEGIVSKLFSDLHLSFETLWRAELIMNAVIVSIFTNNYGIFCILCSLMPATHYRCDVLLFLLGTLALAQFENSSKHESAVNDKYKRLQKSVYRYIEFILDHLASVPAARIAIAQTTIIAGSTNILKDLSTFSSSSTSLDDCGLKGAVRSILPLIVTVQERLIGKKPETPTLSHTPKRLGLNTSSSPRQIPFLALLIIRGQDFGQGLLKYVLAFTQLGISYAPDIEEPSKARKGTSAWHYFSSESYNPLSRSEPLYPVPELFRRATKNLVTTYGIGQHLSNNLSIYASAKALQLRVRDRSFMMRMDEVTKQARKVKTMKLFEGHKYNRHVINGEPPNPPPAFGSSMVDVESVEEMVLSTSNDSARIYEDGTANIASICFAITTAVIAWTASLRYKLEFIYERISKISRVLGGCSIEFSYDDIKIIQLLCLIRLETIGHISAGTVADEDEHNLTPFELAVRCGSPTSFLLLMLYGCCFNAQSEEPPSLNPFTSKVAKIEAQLIKRIEAAGSSASPAATINALHMLLTVSVFNPSLINLLTNFKVDNTGTSMFTSAHVHIIQTLLEQSPLKLQLVVDPNPIDNLVRCYFVSTKASSMHRIVTNKTVKDVVREWSLLRHAGVGSLCHVCNQESNIIERFIGGAQPCICCERVMCAQCGVYLGKIQKRPCMVCASCYIHRVCQCLLNFQTNCLKGIAT</sequence>
<dbReference type="GeneID" id="5701394"/>
<accession>A8B9G8</accession>
<dbReference type="KEGG" id="gla:GL50803_0016914"/>
<protein>
    <submittedName>
        <fullName evidence="3">Ankyrin repeat protein 1</fullName>
    </submittedName>
</protein>
<dbReference type="SMART" id="SM00248">
    <property type="entry name" value="ANK"/>
    <property type="match status" value="7"/>
</dbReference>
<dbReference type="PROSITE" id="PS50297">
    <property type="entry name" value="ANK_REP_REGION"/>
    <property type="match status" value="1"/>
</dbReference>
<evidence type="ECO:0000313" key="3">
    <source>
        <dbReference type="EMBL" id="KAE8306126.1"/>
    </source>
</evidence>
<evidence type="ECO:0000313" key="4">
    <source>
        <dbReference type="Proteomes" id="UP000001548"/>
    </source>
</evidence>
<dbReference type="SUPFAM" id="SSF48403">
    <property type="entry name" value="Ankyrin repeat"/>
    <property type="match status" value="1"/>
</dbReference>
<name>A8B9G8_GIAIC</name>
<dbReference type="HOGENOM" id="CLU_248738_0_0_1"/>
<evidence type="ECO:0000256" key="2">
    <source>
        <dbReference type="ARBA" id="ARBA00023043"/>
    </source>
</evidence>
<dbReference type="PROSITE" id="PS50088">
    <property type="entry name" value="ANK_REPEAT"/>
    <property type="match status" value="2"/>
</dbReference>
<keyword evidence="1" id="KW-0677">Repeat</keyword>
<organism evidence="3 4">
    <name type="scientific">Giardia intestinalis (strain ATCC 50803 / WB clone C6)</name>
    <name type="common">Giardia lamblia</name>
    <dbReference type="NCBI Taxonomy" id="184922"/>
    <lineage>
        <taxon>Eukaryota</taxon>
        <taxon>Metamonada</taxon>
        <taxon>Diplomonadida</taxon>
        <taxon>Hexamitidae</taxon>
        <taxon>Giardiinae</taxon>
        <taxon>Giardia</taxon>
    </lineage>
</organism>
<dbReference type="VEuPathDB" id="GiardiaDB:GL50803_16914"/>
<proteinExistence type="predicted"/>
<gene>
    <name evidence="3" type="ORF">GL50803_0016914</name>
</gene>
<reference evidence="3 4" key="1">
    <citation type="journal article" date="2007" name="Science">
        <title>Genomic minimalism in the early diverging intestinal parasite Giardia lamblia.</title>
        <authorList>
            <person name="Morrison H.G."/>
            <person name="McArthur A.G."/>
            <person name="Gillin F.D."/>
            <person name="Aley S.B."/>
            <person name="Adam R.D."/>
            <person name="Olsen G.J."/>
            <person name="Best A.A."/>
            <person name="Cande W.Z."/>
            <person name="Chen F."/>
            <person name="Cipriano M.J."/>
            <person name="Davids B.J."/>
            <person name="Dawson S.C."/>
            <person name="Elmendorf H.G."/>
            <person name="Hehl A.B."/>
            <person name="Holder M.E."/>
            <person name="Huse S.M."/>
            <person name="Kim U.U."/>
            <person name="Lasek-Nesselquist E."/>
            <person name="Manning G."/>
            <person name="Nigam A."/>
            <person name="Nixon J.E."/>
            <person name="Palm D."/>
            <person name="Passamaneck N.E."/>
            <person name="Prabhu A."/>
            <person name="Reich C.I."/>
            <person name="Reiner D.S."/>
            <person name="Samuelson J."/>
            <person name="Svard S.G."/>
            <person name="Sogin M.L."/>
        </authorList>
    </citation>
    <scope>NUCLEOTIDE SEQUENCE [LARGE SCALE GENOMIC DNA]</scope>
    <source>
        <strain evidence="3 4">WB C6</strain>
    </source>
</reference>